<organism evidence="2 3">
    <name type="scientific">Characodon lateralis</name>
    <dbReference type="NCBI Taxonomy" id="208331"/>
    <lineage>
        <taxon>Eukaryota</taxon>
        <taxon>Metazoa</taxon>
        <taxon>Chordata</taxon>
        <taxon>Craniata</taxon>
        <taxon>Vertebrata</taxon>
        <taxon>Euteleostomi</taxon>
        <taxon>Actinopterygii</taxon>
        <taxon>Neopterygii</taxon>
        <taxon>Teleostei</taxon>
        <taxon>Neoteleostei</taxon>
        <taxon>Acanthomorphata</taxon>
        <taxon>Ovalentaria</taxon>
        <taxon>Atherinomorphae</taxon>
        <taxon>Cyprinodontiformes</taxon>
        <taxon>Goodeidae</taxon>
        <taxon>Characodon</taxon>
    </lineage>
</organism>
<keyword evidence="3" id="KW-1185">Reference proteome</keyword>
<dbReference type="Proteomes" id="UP001352852">
    <property type="component" value="Unassembled WGS sequence"/>
</dbReference>
<dbReference type="EMBL" id="JAHUTJ010043572">
    <property type="protein sequence ID" value="MED6281660.1"/>
    <property type="molecule type" value="Genomic_DNA"/>
</dbReference>
<proteinExistence type="predicted"/>
<sequence length="186" mass="19764">MLPPQAFFPPFDSELPVRSFFRRRHRRCQDTVPPVVEVWTGTSFSLSDVVSDFVSVPSLAPAITQCPLVAPGGRMRHPLLQTVSGPQSKSAAPSWVQSGLAAARAAYLEACFQNTAVLLGSVPQNSTGKPASAASASTEDPPHTSAPVPVLSEGLPVLQLLSPLEVSRTLQLLPSLEVSQTPQCQL</sequence>
<evidence type="ECO:0000256" key="1">
    <source>
        <dbReference type="SAM" id="MobiDB-lite"/>
    </source>
</evidence>
<reference evidence="2 3" key="1">
    <citation type="submission" date="2021-06" db="EMBL/GenBank/DDBJ databases">
        <authorList>
            <person name="Palmer J.M."/>
        </authorList>
    </citation>
    <scope>NUCLEOTIDE SEQUENCE [LARGE SCALE GENOMIC DNA]</scope>
    <source>
        <strain evidence="2 3">CL_MEX2019</strain>
        <tissue evidence="2">Muscle</tissue>
    </source>
</reference>
<evidence type="ECO:0000313" key="3">
    <source>
        <dbReference type="Proteomes" id="UP001352852"/>
    </source>
</evidence>
<accession>A0ABU7E3F3</accession>
<name>A0ABU7E3F3_9TELE</name>
<feature type="region of interest" description="Disordered" evidence="1">
    <location>
        <begin position="127"/>
        <end position="149"/>
    </location>
</feature>
<evidence type="ECO:0000313" key="2">
    <source>
        <dbReference type="EMBL" id="MED6281660.1"/>
    </source>
</evidence>
<feature type="compositionally biased region" description="Polar residues" evidence="1">
    <location>
        <begin position="127"/>
        <end position="138"/>
    </location>
</feature>
<gene>
    <name evidence="2" type="ORF">CHARACLAT_023942</name>
</gene>
<comment type="caution">
    <text evidence="2">The sequence shown here is derived from an EMBL/GenBank/DDBJ whole genome shotgun (WGS) entry which is preliminary data.</text>
</comment>
<protein>
    <submittedName>
        <fullName evidence="2">Uncharacterized protein</fullName>
    </submittedName>
</protein>